<keyword evidence="2" id="KW-0808">Transferase</keyword>
<evidence type="ECO:0000313" key="3">
    <source>
        <dbReference type="Proteomes" id="UP000316541"/>
    </source>
</evidence>
<organism evidence="2 3">
    <name type="scientific">Microbispora hainanensis</name>
    <dbReference type="NCBI Taxonomy" id="568844"/>
    <lineage>
        <taxon>Bacteria</taxon>
        <taxon>Bacillati</taxon>
        <taxon>Actinomycetota</taxon>
        <taxon>Actinomycetes</taxon>
        <taxon>Streptosporangiales</taxon>
        <taxon>Streptosporangiaceae</taxon>
        <taxon>Microbispora</taxon>
    </lineage>
</organism>
<protein>
    <submittedName>
        <fullName evidence="2">GNAT family N-acetyltransferase</fullName>
    </submittedName>
</protein>
<accession>A0A544YH67</accession>
<dbReference type="CDD" id="cd04301">
    <property type="entry name" value="NAT_SF"/>
    <property type="match status" value="1"/>
</dbReference>
<dbReference type="InterPro" id="IPR016181">
    <property type="entry name" value="Acyl_CoA_acyltransferase"/>
</dbReference>
<gene>
    <name evidence="2" type="ORF">FLX08_32075</name>
</gene>
<dbReference type="GO" id="GO:0016747">
    <property type="term" value="F:acyltransferase activity, transferring groups other than amino-acyl groups"/>
    <property type="evidence" value="ECO:0007669"/>
    <property type="project" value="InterPro"/>
</dbReference>
<comment type="caution">
    <text evidence="2">The sequence shown here is derived from an EMBL/GenBank/DDBJ whole genome shotgun (WGS) entry which is preliminary data.</text>
</comment>
<dbReference type="EMBL" id="VIRM01000053">
    <property type="protein sequence ID" value="TQS16106.1"/>
    <property type="molecule type" value="Genomic_DNA"/>
</dbReference>
<sequence>MSEERRTMIGADGVPVCSYREGVHDGSPWAYAIEDVGPGAADAITSRMSGWAVSAPVALGQALLDRGARLLRHMHVMRCDLPVSRPVTGTAPDGFLIVPCDRPPAEILPAWLAAYPPGHPDHRPRDREKALNEELVPLLSGEEIGPLLPCSVLAVREDSPGTGEVVGGVFAHDSDRGAWIADVFRHPDRSPRGLGALMLSATLARAGADGLSGLGLVVTEGNMARHVYERLGFHVVETVMTVVI</sequence>
<proteinExistence type="predicted"/>
<name>A0A544YH67_9ACTN</name>
<reference evidence="2 3" key="1">
    <citation type="submission" date="2019-07" db="EMBL/GenBank/DDBJ databases">
        <title>Microbispora hainanensis DSM 45428.</title>
        <authorList>
            <person name="Thawai C."/>
        </authorList>
    </citation>
    <scope>NUCLEOTIDE SEQUENCE [LARGE SCALE GENOMIC DNA]</scope>
    <source>
        <strain evidence="2 3">DSM 45428</strain>
    </source>
</reference>
<dbReference type="RefSeq" id="WP_142624002.1">
    <property type="nucleotide sequence ID" value="NZ_VIRM01000053.1"/>
</dbReference>
<dbReference type="Pfam" id="PF00583">
    <property type="entry name" value="Acetyltransf_1"/>
    <property type="match status" value="1"/>
</dbReference>
<evidence type="ECO:0000313" key="2">
    <source>
        <dbReference type="EMBL" id="TQS16106.1"/>
    </source>
</evidence>
<dbReference type="PROSITE" id="PS51186">
    <property type="entry name" value="GNAT"/>
    <property type="match status" value="1"/>
</dbReference>
<dbReference type="Proteomes" id="UP000316541">
    <property type="component" value="Unassembled WGS sequence"/>
</dbReference>
<dbReference type="AlphaFoldDB" id="A0A544YH67"/>
<feature type="domain" description="N-acetyltransferase" evidence="1">
    <location>
        <begin position="96"/>
        <end position="244"/>
    </location>
</feature>
<dbReference type="InterPro" id="IPR000182">
    <property type="entry name" value="GNAT_dom"/>
</dbReference>
<dbReference type="SUPFAM" id="SSF55729">
    <property type="entry name" value="Acyl-CoA N-acyltransferases (Nat)"/>
    <property type="match status" value="1"/>
</dbReference>
<evidence type="ECO:0000259" key="1">
    <source>
        <dbReference type="PROSITE" id="PS51186"/>
    </source>
</evidence>
<dbReference type="Gene3D" id="3.40.630.30">
    <property type="match status" value="1"/>
</dbReference>